<dbReference type="EMBL" id="PXOT01000010">
    <property type="protein sequence ID" value="PSG94471.1"/>
    <property type="molecule type" value="Genomic_DNA"/>
</dbReference>
<organism evidence="2 3">
    <name type="scientific">Mesoflavibacter zeaxanthinifaciens subsp. sabulilitoris</name>
    <dbReference type="NCBI Taxonomy" id="1520893"/>
    <lineage>
        <taxon>Bacteria</taxon>
        <taxon>Pseudomonadati</taxon>
        <taxon>Bacteroidota</taxon>
        <taxon>Flavobacteriia</taxon>
        <taxon>Flavobacteriales</taxon>
        <taxon>Flavobacteriaceae</taxon>
        <taxon>Mesoflavibacter</taxon>
    </lineage>
</organism>
<dbReference type="Proteomes" id="UP000238430">
    <property type="component" value="Unassembled WGS sequence"/>
</dbReference>
<dbReference type="OrthoDB" id="1433784at2"/>
<name>A0A2T1NNL4_9FLAO</name>
<reference evidence="2 3" key="1">
    <citation type="submission" date="2018-03" db="EMBL/GenBank/DDBJ databases">
        <title>Mesoflavibacter sp. HG37 and Mesoflavibacter sp. HG96 sp.nov., two marine bacteria isolated from seawater of Western Pacific Ocean.</title>
        <authorList>
            <person name="Cheng H."/>
            <person name="Wu Y.-H."/>
            <person name="Guo L.-L."/>
            <person name="Xu X.-W."/>
        </authorList>
    </citation>
    <scope>NUCLEOTIDE SEQUENCE [LARGE SCALE GENOMIC DNA]</scope>
    <source>
        <strain evidence="2 3">KCTC 42117</strain>
    </source>
</reference>
<gene>
    <name evidence="2" type="ORF">C7H61_00630</name>
</gene>
<evidence type="ECO:0000313" key="2">
    <source>
        <dbReference type="EMBL" id="PSG94471.1"/>
    </source>
</evidence>
<comment type="caution">
    <text evidence="2">The sequence shown here is derived from an EMBL/GenBank/DDBJ whole genome shotgun (WGS) entry which is preliminary data.</text>
</comment>
<keyword evidence="1" id="KW-0175">Coiled coil</keyword>
<dbReference type="AlphaFoldDB" id="A0A2T1NNL4"/>
<proteinExistence type="predicted"/>
<accession>A0A2T1NNL4</accession>
<dbReference type="Gene3D" id="1.20.5.170">
    <property type="match status" value="1"/>
</dbReference>
<sequence length="217" mass="24217">MKKVIFIITILICQINYGQIGAAVVSAPGVESQIAVTNTSINTLNTKIATLNTKVTQTNQKLDKIISLLEDLIEIEDRNKEINEEELQAKKTTPDYLINSSSITSALDLKEEIINAFNTCKNKVEALDNLSSSETSDFISSITKELSNAVKFYNETNTYLNTQSIINPEERGNKIEDLNKKLKDVLKNILSLTDNKVKISQKRENLSTMTELTKTGQ</sequence>
<evidence type="ECO:0000256" key="1">
    <source>
        <dbReference type="SAM" id="Coils"/>
    </source>
</evidence>
<evidence type="ECO:0000313" key="3">
    <source>
        <dbReference type="Proteomes" id="UP000238430"/>
    </source>
</evidence>
<dbReference type="RefSeq" id="WP_106676211.1">
    <property type="nucleotide sequence ID" value="NZ_JACHWV010000010.1"/>
</dbReference>
<keyword evidence="3" id="KW-1185">Reference proteome</keyword>
<protein>
    <submittedName>
        <fullName evidence="2">Uncharacterized protein</fullName>
    </submittedName>
</protein>
<feature type="coiled-coil region" evidence="1">
    <location>
        <begin position="41"/>
        <end position="92"/>
    </location>
</feature>